<reference evidence="1" key="1">
    <citation type="submission" date="2014-09" db="EMBL/GenBank/DDBJ databases">
        <authorList>
            <person name="Magalhaes I.L.F."/>
            <person name="Oliveira U."/>
            <person name="Santos F.R."/>
            <person name="Vidigal T.H.D.A."/>
            <person name="Brescovit A.D."/>
            <person name="Santos A.J."/>
        </authorList>
    </citation>
    <scope>NUCLEOTIDE SEQUENCE</scope>
    <source>
        <tissue evidence="1">Shoot tissue taken approximately 20 cm above the soil surface</tissue>
    </source>
</reference>
<protein>
    <submittedName>
        <fullName evidence="1">Uncharacterized protein</fullName>
    </submittedName>
</protein>
<evidence type="ECO:0000313" key="1">
    <source>
        <dbReference type="EMBL" id="JAD40022.1"/>
    </source>
</evidence>
<proteinExistence type="predicted"/>
<name>A0A0A8ZZ05_ARUDO</name>
<organism evidence="1">
    <name type="scientific">Arundo donax</name>
    <name type="common">Giant reed</name>
    <name type="synonym">Donax arundinaceus</name>
    <dbReference type="NCBI Taxonomy" id="35708"/>
    <lineage>
        <taxon>Eukaryota</taxon>
        <taxon>Viridiplantae</taxon>
        <taxon>Streptophyta</taxon>
        <taxon>Embryophyta</taxon>
        <taxon>Tracheophyta</taxon>
        <taxon>Spermatophyta</taxon>
        <taxon>Magnoliopsida</taxon>
        <taxon>Liliopsida</taxon>
        <taxon>Poales</taxon>
        <taxon>Poaceae</taxon>
        <taxon>PACMAD clade</taxon>
        <taxon>Arundinoideae</taxon>
        <taxon>Arundineae</taxon>
        <taxon>Arundo</taxon>
    </lineage>
</organism>
<dbReference type="EMBL" id="GBRH01257873">
    <property type="protein sequence ID" value="JAD40022.1"/>
    <property type="molecule type" value="Transcribed_RNA"/>
</dbReference>
<reference evidence="1" key="2">
    <citation type="journal article" date="2015" name="Data Brief">
        <title>Shoot transcriptome of the giant reed, Arundo donax.</title>
        <authorList>
            <person name="Barrero R.A."/>
            <person name="Guerrero F.D."/>
            <person name="Moolhuijzen P."/>
            <person name="Goolsby J.A."/>
            <person name="Tidwell J."/>
            <person name="Bellgard S.E."/>
            <person name="Bellgard M.I."/>
        </authorList>
    </citation>
    <scope>NUCLEOTIDE SEQUENCE</scope>
    <source>
        <tissue evidence="1">Shoot tissue taken approximately 20 cm above the soil surface</tissue>
    </source>
</reference>
<accession>A0A0A8ZZ05</accession>
<sequence length="15" mass="1835">MRFHKGFVIVLLPMF</sequence>